<gene>
    <name evidence="2" type="ORF">MBRA_55990</name>
</gene>
<reference evidence="2 3" key="1">
    <citation type="journal article" date="2019" name="Emerg. Microbes Infect.">
        <title>Comprehensive subspecies identification of 175 nontuberculous mycobacteria species based on 7547 genomic profiles.</title>
        <authorList>
            <person name="Matsumoto Y."/>
            <person name="Kinjo T."/>
            <person name="Motooka D."/>
            <person name="Nabeya D."/>
            <person name="Jung N."/>
            <person name="Uechi K."/>
            <person name="Horii T."/>
            <person name="Iida T."/>
            <person name="Fujita J."/>
            <person name="Nakamura S."/>
        </authorList>
    </citation>
    <scope>NUCLEOTIDE SEQUENCE [LARGE SCALE GENOMIC DNA]</scope>
    <source>
        <strain evidence="2 3">JCM 12687</strain>
        <plasmid evidence="2">pJCM12687</plasmid>
    </source>
</reference>
<keyword evidence="2" id="KW-0614">Plasmid</keyword>
<proteinExistence type="predicted"/>
<dbReference type="Proteomes" id="UP000467379">
    <property type="component" value="Plasmid pJCM12687"/>
</dbReference>
<sequence>MHADTGKSLLMARLSTWRVCRAGALAFTAALVAASTVSCGRLNEAQHTEYCAIMPDSIGLYADNPVTQMGYQIGKVTGITAGATDVRVDFALTEQRRLPRDVKAVIRSPSILADRALELVGNPNSGPQLTPGECIPLSQSATPKSLSEVIGSATNFINSVNPNGSNNVGDVARGLDQALHNNGAGINQLLTRSSAVLDSPDQAISDIGSVITNLSQLTSLLVEIRGPLKEILLNAQQNTSDVAAAVEGGSRVLGGMIPLIDAAGDIEGNLGEEVQFTLDSTSMAMRKLSAHAPRLANLLNPVPWWINTLANHYNNREFHITYRPPLYRIRTPNGLALCGIMNASMPGSCADVAGQPYAVDVALLQYVLTEANR</sequence>
<name>A0ABN6BFJ5_9MYCO</name>
<dbReference type="InterPro" id="IPR052336">
    <property type="entry name" value="MlaD_Phospholipid_Transporter"/>
</dbReference>
<protein>
    <recommendedName>
        <fullName evidence="1">Mce/MlaD domain-containing protein</fullName>
    </recommendedName>
</protein>
<dbReference type="EMBL" id="AP022607">
    <property type="protein sequence ID" value="BBZ15404.1"/>
    <property type="molecule type" value="Genomic_DNA"/>
</dbReference>
<keyword evidence="3" id="KW-1185">Reference proteome</keyword>
<dbReference type="RefSeq" id="WP_083133749.1">
    <property type="nucleotide sequence ID" value="NZ_AP022607.1"/>
</dbReference>
<evidence type="ECO:0000259" key="1">
    <source>
        <dbReference type="Pfam" id="PF02470"/>
    </source>
</evidence>
<geneLocation type="plasmid" evidence="2 3">
    <name>pJCM12687</name>
</geneLocation>
<dbReference type="PANTHER" id="PTHR33371">
    <property type="entry name" value="INTERMEMBRANE PHOSPHOLIPID TRANSPORT SYSTEM BINDING PROTEIN MLAD-RELATED"/>
    <property type="match status" value="1"/>
</dbReference>
<feature type="domain" description="Mce/MlaD" evidence="1">
    <location>
        <begin position="48"/>
        <end position="120"/>
    </location>
</feature>
<dbReference type="PANTHER" id="PTHR33371:SF4">
    <property type="entry name" value="INTERMEMBRANE PHOSPHOLIPID TRANSPORT SYSTEM BINDING PROTEIN MLAD"/>
    <property type="match status" value="1"/>
</dbReference>
<dbReference type="InterPro" id="IPR003399">
    <property type="entry name" value="Mce/MlaD"/>
</dbReference>
<evidence type="ECO:0000313" key="2">
    <source>
        <dbReference type="EMBL" id="BBZ15404.1"/>
    </source>
</evidence>
<accession>A0ABN6BFJ5</accession>
<organism evidence="2 3">
    <name type="scientific">Mycobacterium branderi</name>
    <dbReference type="NCBI Taxonomy" id="43348"/>
    <lineage>
        <taxon>Bacteria</taxon>
        <taxon>Bacillati</taxon>
        <taxon>Actinomycetota</taxon>
        <taxon>Actinomycetes</taxon>
        <taxon>Mycobacteriales</taxon>
        <taxon>Mycobacteriaceae</taxon>
        <taxon>Mycobacterium</taxon>
    </lineage>
</organism>
<dbReference type="Pfam" id="PF02470">
    <property type="entry name" value="MlaD"/>
    <property type="match status" value="1"/>
</dbReference>
<evidence type="ECO:0000313" key="3">
    <source>
        <dbReference type="Proteomes" id="UP000467379"/>
    </source>
</evidence>